<dbReference type="InterPro" id="IPR006976">
    <property type="entry name" value="VanZ-like"/>
</dbReference>
<dbReference type="STRING" id="1566387.QV13_29440"/>
<keyword evidence="4" id="KW-1185">Reference proteome</keyword>
<feature type="transmembrane region" description="Helical" evidence="1">
    <location>
        <begin position="7"/>
        <end position="26"/>
    </location>
</feature>
<organism evidence="3 4">
    <name type="scientific">Mesorhizobium hungaricum</name>
    <dbReference type="NCBI Taxonomy" id="1566387"/>
    <lineage>
        <taxon>Bacteria</taxon>
        <taxon>Pseudomonadati</taxon>
        <taxon>Pseudomonadota</taxon>
        <taxon>Alphaproteobacteria</taxon>
        <taxon>Hyphomicrobiales</taxon>
        <taxon>Phyllobacteriaceae</taxon>
        <taxon>Mesorhizobium</taxon>
    </lineage>
</organism>
<keyword evidence="1" id="KW-0812">Transmembrane</keyword>
<dbReference type="Proteomes" id="UP000094412">
    <property type="component" value="Unassembled WGS sequence"/>
</dbReference>
<feature type="transmembrane region" description="Helical" evidence="1">
    <location>
        <begin position="88"/>
        <end position="108"/>
    </location>
</feature>
<accession>A0A1C2DFP2</accession>
<evidence type="ECO:0000313" key="4">
    <source>
        <dbReference type="Proteomes" id="UP000094412"/>
    </source>
</evidence>
<dbReference type="AlphaFoldDB" id="A0A1C2DFP2"/>
<proteinExistence type="predicted"/>
<feature type="transmembrane region" description="Helical" evidence="1">
    <location>
        <begin position="38"/>
        <end position="53"/>
    </location>
</feature>
<evidence type="ECO:0000313" key="3">
    <source>
        <dbReference type="EMBL" id="OCX13582.1"/>
    </source>
</evidence>
<name>A0A1C2DFP2_9HYPH</name>
<dbReference type="Pfam" id="PF04892">
    <property type="entry name" value="VanZ"/>
    <property type="match status" value="1"/>
</dbReference>
<feature type="domain" description="VanZ-like" evidence="2">
    <location>
        <begin position="15"/>
        <end position="103"/>
    </location>
</feature>
<evidence type="ECO:0000259" key="2">
    <source>
        <dbReference type="Pfam" id="PF04892"/>
    </source>
</evidence>
<evidence type="ECO:0000256" key="1">
    <source>
        <dbReference type="SAM" id="Phobius"/>
    </source>
</evidence>
<gene>
    <name evidence="3" type="ORF">QV13_29440</name>
</gene>
<sequence length="113" mass="12319">MILISRLVSVFLLSLIIFATLSPIGLRPHLGDPNLERAVAYLLFGAALALGFPHHAWRTTFFVVGVAVLLEALQLIDPGRHGRFKDMAVKAVAGILGVLIITIATRVLRRLRA</sequence>
<dbReference type="OrthoDB" id="8101133at2"/>
<keyword evidence="1" id="KW-1133">Transmembrane helix</keyword>
<protein>
    <recommendedName>
        <fullName evidence="2">VanZ-like domain-containing protein</fullName>
    </recommendedName>
</protein>
<reference evidence="3 4" key="1">
    <citation type="submission" date="2016-08" db="EMBL/GenBank/DDBJ databases">
        <title>Whole genome sequence of Mesorhizobium sp. strain UASWS1009 isolated from industrial sewage.</title>
        <authorList>
            <person name="Crovadore J."/>
            <person name="Calmin G."/>
            <person name="Chablais R."/>
            <person name="Cochard B."/>
            <person name="Lefort F."/>
        </authorList>
    </citation>
    <scope>NUCLEOTIDE SEQUENCE [LARGE SCALE GENOMIC DNA]</scope>
    <source>
        <strain evidence="3 4">UASWS1009</strain>
    </source>
</reference>
<keyword evidence="1" id="KW-0472">Membrane</keyword>
<feature type="transmembrane region" description="Helical" evidence="1">
    <location>
        <begin position="60"/>
        <end position="76"/>
    </location>
</feature>
<comment type="caution">
    <text evidence="3">The sequence shown here is derived from an EMBL/GenBank/DDBJ whole genome shotgun (WGS) entry which is preliminary data.</text>
</comment>
<dbReference type="RefSeq" id="WP_051504813.1">
    <property type="nucleotide sequence ID" value="NZ_MDEO01000036.1"/>
</dbReference>
<dbReference type="EMBL" id="MDEO01000036">
    <property type="protein sequence ID" value="OCX13582.1"/>
    <property type="molecule type" value="Genomic_DNA"/>
</dbReference>